<accession>A0A3G6K5C7</accession>
<dbReference type="RefSeq" id="WP_138490817.1">
    <property type="nucleotide sequence ID" value="NZ_CP046131.1"/>
</dbReference>
<dbReference type="InterPro" id="IPR001387">
    <property type="entry name" value="Cro/C1-type_HTH"/>
</dbReference>
<organism evidence="2">
    <name type="scientific">Lactobacillus delbrueckii subsp. lactis</name>
    <dbReference type="NCBI Taxonomy" id="29397"/>
    <lineage>
        <taxon>Bacteria</taxon>
        <taxon>Bacillati</taxon>
        <taxon>Bacillota</taxon>
        <taxon>Bacilli</taxon>
        <taxon>Lactobacillales</taxon>
        <taxon>Lactobacillaceae</taxon>
        <taxon>Lactobacillus</taxon>
    </lineage>
</organism>
<dbReference type="GO" id="GO:0003677">
    <property type="term" value="F:DNA binding"/>
    <property type="evidence" value="ECO:0007669"/>
    <property type="project" value="InterPro"/>
</dbReference>
<sequence>MNALQEYLDQNGVTRHQVAKQTGIANTTLANAVKETKPLSGKTVKVITAVAQALGKTPGQGLDDLIELDEDNSK</sequence>
<dbReference type="EMBL" id="CP031023">
    <property type="protein sequence ID" value="AZA16266.1"/>
    <property type="molecule type" value="Genomic_DNA"/>
</dbReference>
<dbReference type="Gene3D" id="1.10.260.40">
    <property type="entry name" value="lambda repressor-like DNA-binding domains"/>
    <property type="match status" value="1"/>
</dbReference>
<dbReference type="InterPro" id="IPR010982">
    <property type="entry name" value="Lambda_DNA-bd_dom_sf"/>
</dbReference>
<gene>
    <name evidence="2" type="ORF">DQL93_06980</name>
</gene>
<proteinExistence type="predicted"/>
<protein>
    <submittedName>
        <fullName evidence="2">XRE family transcriptional regulator</fullName>
    </submittedName>
</protein>
<evidence type="ECO:0000259" key="1">
    <source>
        <dbReference type="Pfam" id="PF13443"/>
    </source>
</evidence>
<reference evidence="2" key="1">
    <citation type="submission" date="2018-07" db="EMBL/GenBank/DDBJ databases">
        <authorList>
            <person name="Somerville V."/>
        </authorList>
    </citation>
    <scope>NUCLEOTIDE SEQUENCE</scope>
    <source>
        <strain evidence="2">NWC_2_2</strain>
    </source>
</reference>
<dbReference type="AlphaFoldDB" id="A0A3G6K5C7"/>
<dbReference type="SUPFAM" id="SSF47413">
    <property type="entry name" value="lambda repressor-like DNA-binding domains"/>
    <property type="match status" value="1"/>
</dbReference>
<evidence type="ECO:0000313" key="2">
    <source>
        <dbReference type="EMBL" id="AZA16266.1"/>
    </source>
</evidence>
<name>A0A3G6K5C7_LACDL</name>
<feature type="domain" description="HTH cro/C1-type" evidence="1">
    <location>
        <begin position="4"/>
        <end position="60"/>
    </location>
</feature>
<dbReference type="Pfam" id="PF13443">
    <property type="entry name" value="HTH_26"/>
    <property type="match status" value="1"/>
</dbReference>